<dbReference type="AlphaFoldDB" id="A0A812N4E5"/>
<accession>A0A812N4E5</accession>
<evidence type="ECO:0000313" key="5">
    <source>
        <dbReference type="Proteomes" id="UP000604046"/>
    </source>
</evidence>
<evidence type="ECO:0000256" key="1">
    <source>
        <dbReference type="ARBA" id="ARBA00010118"/>
    </source>
</evidence>
<dbReference type="SMART" id="SM00672">
    <property type="entry name" value="CAP10"/>
    <property type="match status" value="1"/>
</dbReference>
<dbReference type="InterPro" id="IPR051091">
    <property type="entry name" value="O-Glucosyltr/Glycosyltrsf_90"/>
</dbReference>
<keyword evidence="2" id="KW-0808">Transferase</keyword>
<organism evidence="4 5">
    <name type="scientific">Symbiodinium natans</name>
    <dbReference type="NCBI Taxonomy" id="878477"/>
    <lineage>
        <taxon>Eukaryota</taxon>
        <taxon>Sar</taxon>
        <taxon>Alveolata</taxon>
        <taxon>Dinophyceae</taxon>
        <taxon>Suessiales</taxon>
        <taxon>Symbiodiniaceae</taxon>
        <taxon>Symbiodinium</taxon>
    </lineage>
</organism>
<proteinExistence type="inferred from homology"/>
<dbReference type="OrthoDB" id="3038914at2759"/>
<dbReference type="Pfam" id="PF05686">
    <property type="entry name" value="Glyco_transf_90"/>
    <property type="match status" value="1"/>
</dbReference>
<dbReference type="GO" id="GO:0016740">
    <property type="term" value="F:transferase activity"/>
    <property type="evidence" value="ECO:0007669"/>
    <property type="project" value="UniProtKB-KW"/>
</dbReference>
<reference evidence="4" key="1">
    <citation type="submission" date="2021-02" db="EMBL/GenBank/DDBJ databases">
        <authorList>
            <person name="Dougan E. K."/>
            <person name="Rhodes N."/>
            <person name="Thang M."/>
            <person name="Chan C."/>
        </authorList>
    </citation>
    <scope>NUCLEOTIDE SEQUENCE</scope>
</reference>
<protein>
    <submittedName>
        <fullName evidence="4">POGLUT2 protein</fullName>
    </submittedName>
</protein>
<evidence type="ECO:0000313" key="4">
    <source>
        <dbReference type="EMBL" id="CAE7275441.1"/>
    </source>
</evidence>
<dbReference type="InterPro" id="IPR006598">
    <property type="entry name" value="CAP10"/>
</dbReference>
<dbReference type="EMBL" id="CAJNDS010001735">
    <property type="protein sequence ID" value="CAE7275441.1"/>
    <property type="molecule type" value="Genomic_DNA"/>
</dbReference>
<comment type="caution">
    <text evidence="4">The sequence shown here is derived from an EMBL/GenBank/DDBJ whole genome shotgun (WGS) entry which is preliminary data.</text>
</comment>
<keyword evidence="5" id="KW-1185">Reference proteome</keyword>
<feature type="domain" description="Glycosyl transferase CAP10" evidence="3">
    <location>
        <begin position="228"/>
        <end position="489"/>
    </location>
</feature>
<dbReference type="Proteomes" id="UP000604046">
    <property type="component" value="Unassembled WGS sequence"/>
</dbReference>
<evidence type="ECO:0000256" key="2">
    <source>
        <dbReference type="ARBA" id="ARBA00022679"/>
    </source>
</evidence>
<sequence length="564" mass="63556">MDPPPVVAGSGGNPACWHGMFSFDYCCNPKFGVEGNPECWDGHYSFSHCCHESFHAASPPECWTEARRRLETSEDPFAKHPVLRDPANLAVFCCHASPLSSDACWGAKEPGGSPILLDASTGEPLGFTRRHVDCCFPELQRLARDAPAGWMAKQLDVDFWRWEHQAPIDGSALDAFEAEMEAAGRGAELCRFRVRSHGIHHCDFNRSRYVSLLHAVRAALHILHIMFGLPELDFFIHTGECFGIGALPEVNLTVPVLAQAQLEGIGGILMPWWAFMQIDWMRRYRDRLQQASSKTAWRERQGVLFWRGSDTGCLHSRQENRSECAVWDASTWPLFPRSKLVLASSLFPSRVDALFTKDTVHKECQDVYDSSGLRIEQIVPPEVHVRYKYLAYIDGTSFSDRLYWLLLTDSVVLRAESRIRVWLDQGLQAWKHYIPVREDLADLLDKLDWAKDNDHRSAEIAAEAAAFAKTHLTLEGSLFYLYQVLRRLPGVIKLSPDELARDPPKISFVPSAQSDLQDGSTLDCWALGFTPEFCCDQDQFGPGGNDACWDGPYTFEACCTAPRL</sequence>
<dbReference type="PANTHER" id="PTHR12203:SF35">
    <property type="entry name" value="PROTEIN O-GLUCOSYLTRANSFERASE 1"/>
    <property type="match status" value="1"/>
</dbReference>
<gene>
    <name evidence="4" type="primary">POGLUT2</name>
    <name evidence="4" type="ORF">SNAT2548_LOCUS14614</name>
</gene>
<comment type="similarity">
    <text evidence="1">Belongs to the glycosyltransferase 90 family.</text>
</comment>
<dbReference type="PANTHER" id="PTHR12203">
    <property type="entry name" value="KDEL LYS-ASP-GLU-LEU CONTAINING - RELATED"/>
    <property type="match status" value="1"/>
</dbReference>
<name>A0A812N4E5_9DINO</name>
<evidence type="ECO:0000259" key="3">
    <source>
        <dbReference type="SMART" id="SM00672"/>
    </source>
</evidence>